<protein>
    <recommendedName>
        <fullName evidence="2 5">peptidylprolyl isomerase</fullName>
        <ecNumber evidence="2 5">5.2.1.8</ecNumber>
    </recommendedName>
</protein>
<evidence type="ECO:0000256" key="4">
    <source>
        <dbReference type="ARBA" id="ARBA00023235"/>
    </source>
</evidence>
<dbReference type="Proteomes" id="UP000324800">
    <property type="component" value="Unassembled WGS sequence"/>
</dbReference>
<dbReference type="PANTHER" id="PTHR43811">
    <property type="entry name" value="FKBP-TYPE PEPTIDYL-PROLYL CIS-TRANS ISOMERASE FKPA"/>
    <property type="match status" value="1"/>
</dbReference>
<dbReference type="GO" id="GO:0003755">
    <property type="term" value="F:peptidyl-prolyl cis-trans isomerase activity"/>
    <property type="evidence" value="ECO:0007669"/>
    <property type="project" value="UniProtKB-KW"/>
</dbReference>
<keyword evidence="4 5" id="KW-0413">Isomerase</keyword>
<evidence type="ECO:0000313" key="7">
    <source>
        <dbReference type="EMBL" id="KAA6378425.1"/>
    </source>
</evidence>
<gene>
    <name evidence="7" type="ORF">EZS28_026051</name>
</gene>
<accession>A0A5J4V818</accession>
<dbReference type="PROSITE" id="PS50059">
    <property type="entry name" value="FKBP_PPIASE"/>
    <property type="match status" value="1"/>
</dbReference>
<keyword evidence="3 5" id="KW-0697">Rotamase</keyword>
<dbReference type="InterPro" id="IPR046357">
    <property type="entry name" value="PPIase_dom_sf"/>
</dbReference>
<evidence type="ECO:0000256" key="1">
    <source>
        <dbReference type="ARBA" id="ARBA00000971"/>
    </source>
</evidence>
<dbReference type="FunFam" id="3.10.50.40:FF:000006">
    <property type="entry name" value="Peptidyl-prolyl cis-trans isomerase"/>
    <property type="match status" value="1"/>
</dbReference>
<dbReference type="InterPro" id="IPR001179">
    <property type="entry name" value="PPIase_FKBP_dom"/>
</dbReference>
<feature type="non-terminal residue" evidence="7">
    <location>
        <position position="1"/>
    </location>
</feature>
<name>A0A5J4V818_9EUKA</name>
<sequence length="113" mass="12606">NSIYIIQYHSQVRDLSIGEGKLVRKGDKVRVLYEGRLSNSKGSVFDKTKDPKRAFSFIVGDGQVIKGWDVGVIGMRRGGERTLVIPPKMGYGHHGSLPEIPSNATLHFWIKVI</sequence>
<evidence type="ECO:0000256" key="5">
    <source>
        <dbReference type="PROSITE-ProRule" id="PRU00277"/>
    </source>
</evidence>
<comment type="catalytic activity">
    <reaction evidence="1 5">
        <text>[protein]-peptidylproline (omega=180) = [protein]-peptidylproline (omega=0)</text>
        <dbReference type="Rhea" id="RHEA:16237"/>
        <dbReference type="Rhea" id="RHEA-COMP:10747"/>
        <dbReference type="Rhea" id="RHEA-COMP:10748"/>
        <dbReference type="ChEBI" id="CHEBI:83833"/>
        <dbReference type="ChEBI" id="CHEBI:83834"/>
        <dbReference type="EC" id="5.2.1.8"/>
    </reaction>
</comment>
<feature type="domain" description="PPIase FKBP-type" evidence="6">
    <location>
        <begin position="26"/>
        <end position="113"/>
    </location>
</feature>
<reference evidence="7 8" key="1">
    <citation type="submission" date="2019-03" db="EMBL/GenBank/DDBJ databases">
        <title>Single cell metagenomics reveals metabolic interactions within the superorganism composed of flagellate Streblomastix strix and complex community of Bacteroidetes bacteria on its surface.</title>
        <authorList>
            <person name="Treitli S.C."/>
            <person name="Kolisko M."/>
            <person name="Husnik F."/>
            <person name="Keeling P."/>
            <person name="Hampl V."/>
        </authorList>
    </citation>
    <scope>NUCLEOTIDE SEQUENCE [LARGE SCALE GENOMIC DNA]</scope>
    <source>
        <strain evidence="7">ST1C</strain>
    </source>
</reference>
<dbReference type="Pfam" id="PF00254">
    <property type="entry name" value="FKBP_C"/>
    <property type="match status" value="1"/>
</dbReference>
<dbReference type="PANTHER" id="PTHR43811:SF19">
    <property type="entry name" value="39 KDA FK506-BINDING NUCLEAR PROTEIN"/>
    <property type="match status" value="1"/>
</dbReference>
<dbReference type="Gene3D" id="3.10.50.40">
    <property type="match status" value="1"/>
</dbReference>
<evidence type="ECO:0000259" key="6">
    <source>
        <dbReference type="PROSITE" id="PS50059"/>
    </source>
</evidence>
<proteinExistence type="predicted"/>
<dbReference type="SUPFAM" id="SSF54534">
    <property type="entry name" value="FKBP-like"/>
    <property type="match status" value="1"/>
</dbReference>
<comment type="caution">
    <text evidence="7">The sequence shown here is derived from an EMBL/GenBank/DDBJ whole genome shotgun (WGS) entry which is preliminary data.</text>
</comment>
<evidence type="ECO:0000313" key="8">
    <source>
        <dbReference type="Proteomes" id="UP000324800"/>
    </source>
</evidence>
<dbReference type="AlphaFoldDB" id="A0A5J4V818"/>
<dbReference type="EMBL" id="SNRW01009152">
    <property type="protein sequence ID" value="KAA6378425.1"/>
    <property type="molecule type" value="Genomic_DNA"/>
</dbReference>
<evidence type="ECO:0000256" key="3">
    <source>
        <dbReference type="ARBA" id="ARBA00023110"/>
    </source>
</evidence>
<evidence type="ECO:0000256" key="2">
    <source>
        <dbReference type="ARBA" id="ARBA00013194"/>
    </source>
</evidence>
<dbReference type="EC" id="5.2.1.8" evidence="2 5"/>
<dbReference type="OrthoDB" id="1902587at2759"/>
<organism evidence="7 8">
    <name type="scientific">Streblomastix strix</name>
    <dbReference type="NCBI Taxonomy" id="222440"/>
    <lineage>
        <taxon>Eukaryota</taxon>
        <taxon>Metamonada</taxon>
        <taxon>Preaxostyla</taxon>
        <taxon>Oxymonadida</taxon>
        <taxon>Streblomastigidae</taxon>
        <taxon>Streblomastix</taxon>
    </lineage>
</organism>